<dbReference type="Proteomes" id="UP000240957">
    <property type="component" value="Unassembled WGS sequence"/>
</dbReference>
<sequence length="275" mass="31369">MNFLYSRNNRKFHTVLSGSKCPDFFTSTDPTQLTKVTYSSTAVLQADEWFEVDLNTLPNVSDPLEKLNRQVNNSLPTISRIQYKDILYIVFKKSNEDYFYLQKILPSAKVYGKQLVSFSSQPDLIEQPIVIVAEFPDAIYEISTKKLIFKKLDFLESIFTGLNTLFRTATTAEVTQFFQLGGLLAIDPLYTVDKVGIPNRKNIAKALDIYNSYTPQIQQSLHAYIQTLGLPADAKGKYIITDEQSLKNFAYAIQERFYTTQASMQDRLAQAYVPV</sequence>
<dbReference type="AlphaFoldDB" id="A0A371YMX2"/>
<evidence type="ECO:0000313" key="4">
    <source>
        <dbReference type="Proteomes" id="UP001595455"/>
    </source>
</evidence>
<evidence type="ECO:0008006" key="5">
    <source>
        <dbReference type="Google" id="ProtNLM"/>
    </source>
</evidence>
<name>A0A371YMX2_9GAMM</name>
<dbReference type="EMBL" id="JBHRSF010000147">
    <property type="protein sequence ID" value="MFC2997466.1"/>
    <property type="molecule type" value="Genomic_DNA"/>
</dbReference>
<reference evidence="1" key="1">
    <citation type="journal article" date="2014" name="Int. J. Syst. Evol. Microbiol.">
        <title>Complete genome of a new Firmicutes species belonging to the dominant human colonic microbiota ('Ruminococcus bicirculans') reveals two chromosomes and a selective capacity to utilize plant glucans.</title>
        <authorList>
            <consortium name="NISC Comparative Sequencing Program"/>
            <person name="Wegmann U."/>
            <person name="Louis P."/>
            <person name="Goesmann A."/>
            <person name="Henrissat B."/>
            <person name="Duncan S.H."/>
            <person name="Flint H.J."/>
        </authorList>
    </citation>
    <scope>NUCLEOTIDE SEQUENCE</scope>
    <source>
        <strain evidence="1">KCTC 62575</strain>
    </source>
</reference>
<evidence type="ECO:0000313" key="2">
    <source>
        <dbReference type="EMBL" id="RFC82836.1"/>
    </source>
</evidence>
<dbReference type="RefSeq" id="WP_107009087.1">
    <property type="nucleotide sequence ID" value="NZ_JBHRSF010000147.1"/>
</dbReference>
<reference evidence="4" key="3">
    <citation type="journal article" date="2019" name="Int. J. Syst. Evol. Microbiol.">
        <title>The Global Catalogue of Microorganisms (GCM) 10K type strain sequencing project: providing services to taxonomists for standard genome sequencing and annotation.</title>
        <authorList>
            <consortium name="The Broad Institute Genomics Platform"/>
            <consortium name="The Broad Institute Genome Sequencing Center for Infectious Disease"/>
            <person name="Wu L."/>
            <person name="Ma J."/>
        </authorList>
    </citation>
    <scope>NUCLEOTIDE SEQUENCE [LARGE SCALE GENOMIC DNA]</scope>
    <source>
        <strain evidence="4">KCTC 62575</strain>
    </source>
</reference>
<evidence type="ECO:0000313" key="3">
    <source>
        <dbReference type="Proteomes" id="UP000240957"/>
    </source>
</evidence>
<accession>A0A371YMX2</accession>
<reference evidence="2 3" key="2">
    <citation type="submission" date="2018-08" db="EMBL/GenBank/DDBJ databases">
        <title>The draft genome of Acinetobacter sichuanensis strain WCHAc060041.</title>
        <authorList>
            <person name="Qin J."/>
            <person name="Feng Y."/>
            <person name="Zong Z."/>
        </authorList>
    </citation>
    <scope>NUCLEOTIDE SEQUENCE [LARGE SCALE GENOMIC DNA]</scope>
    <source>
        <strain evidence="2 3">WCHAc060041</strain>
    </source>
</reference>
<organism evidence="2 3">
    <name type="scientific">Acinetobacter sichuanensis</name>
    <dbReference type="NCBI Taxonomy" id="2136183"/>
    <lineage>
        <taxon>Bacteria</taxon>
        <taxon>Pseudomonadati</taxon>
        <taxon>Pseudomonadota</taxon>
        <taxon>Gammaproteobacteria</taxon>
        <taxon>Moraxellales</taxon>
        <taxon>Moraxellaceae</taxon>
        <taxon>Acinetobacter</taxon>
    </lineage>
</organism>
<dbReference type="EMBL" id="PYIX02000026">
    <property type="protein sequence ID" value="RFC82836.1"/>
    <property type="molecule type" value="Genomic_DNA"/>
</dbReference>
<gene>
    <name evidence="1" type="ORF">ACFODO_19930</name>
    <name evidence="2" type="ORF">C9E89_014670</name>
</gene>
<reference evidence="1" key="4">
    <citation type="submission" date="2024-09" db="EMBL/GenBank/DDBJ databases">
        <authorList>
            <person name="Sun Q."/>
            <person name="Mori K."/>
        </authorList>
    </citation>
    <scope>NUCLEOTIDE SEQUENCE</scope>
    <source>
        <strain evidence="1">KCTC 62575</strain>
    </source>
</reference>
<proteinExistence type="predicted"/>
<comment type="caution">
    <text evidence="2">The sequence shown here is derived from an EMBL/GenBank/DDBJ whole genome shotgun (WGS) entry which is preliminary data.</text>
</comment>
<evidence type="ECO:0000313" key="1">
    <source>
        <dbReference type="EMBL" id="MFC2997466.1"/>
    </source>
</evidence>
<protein>
    <recommendedName>
        <fullName evidence="5">ATP F0F1 synthase synthase</fullName>
    </recommendedName>
</protein>
<dbReference type="Proteomes" id="UP001595455">
    <property type="component" value="Unassembled WGS sequence"/>
</dbReference>
<dbReference type="OrthoDB" id="8617654at2"/>
<keyword evidence="4" id="KW-1185">Reference proteome</keyword>